<dbReference type="Pfam" id="PF12728">
    <property type="entry name" value="HTH_17"/>
    <property type="match status" value="1"/>
</dbReference>
<dbReference type="PANTHER" id="PTHR34585">
    <property type="match status" value="1"/>
</dbReference>
<protein>
    <submittedName>
        <fullName evidence="2">Helix-turn-helix domain-containing protein</fullName>
    </submittedName>
</protein>
<dbReference type="EMBL" id="JAQMRD010000005">
    <property type="protein sequence ID" value="MDB9222441.1"/>
    <property type="molecule type" value="Genomic_DNA"/>
</dbReference>
<dbReference type="RefSeq" id="WP_234100872.1">
    <property type="nucleotide sequence ID" value="NZ_JAQMRB010000020.1"/>
</dbReference>
<comment type="caution">
    <text evidence="2">The sequence shown here is derived from an EMBL/GenBank/DDBJ whole genome shotgun (WGS) entry which is preliminary data.</text>
</comment>
<dbReference type="AlphaFoldDB" id="A0AAW6FH27"/>
<evidence type="ECO:0000313" key="3">
    <source>
        <dbReference type="Proteomes" id="UP001212263"/>
    </source>
</evidence>
<dbReference type="Proteomes" id="UP001212263">
    <property type="component" value="Unassembled WGS sequence"/>
</dbReference>
<evidence type="ECO:0000259" key="1">
    <source>
        <dbReference type="Pfam" id="PF12728"/>
    </source>
</evidence>
<dbReference type="SUPFAM" id="SSF46955">
    <property type="entry name" value="Putative DNA-binding domain"/>
    <property type="match status" value="1"/>
</dbReference>
<reference evidence="2" key="1">
    <citation type="submission" date="2023-01" db="EMBL/GenBank/DDBJ databases">
        <title>Human gut microbiome strain richness.</title>
        <authorList>
            <person name="Chen-Liaw A."/>
        </authorList>
    </citation>
    <scope>NUCLEOTIDE SEQUENCE</scope>
    <source>
        <strain evidence="2">RTP21484st1_B7_RTP21484_190118</strain>
    </source>
</reference>
<dbReference type="InterPro" id="IPR009061">
    <property type="entry name" value="DNA-bd_dom_put_sf"/>
</dbReference>
<dbReference type="InterPro" id="IPR041657">
    <property type="entry name" value="HTH_17"/>
</dbReference>
<sequence>MDTQHIEKMFGCIMERLDRQEQMLEDIRYNQRTEPPAENPAETKCLNGERLYDNQDLCMMLQVSKRSLQRYRSIGILPYMMLRQKTYYKESDVERFLSEHLDEFSKEQIEAYKARIR</sequence>
<name>A0AAW6FH27_9BACT</name>
<gene>
    <name evidence="2" type="ORF">PN645_05390</name>
</gene>
<proteinExistence type="predicted"/>
<feature type="domain" description="Helix-turn-helix" evidence="1">
    <location>
        <begin position="51"/>
        <end position="99"/>
    </location>
</feature>
<evidence type="ECO:0000313" key="2">
    <source>
        <dbReference type="EMBL" id="MDB9222441.1"/>
    </source>
</evidence>
<accession>A0AAW6FH27</accession>
<dbReference type="PANTHER" id="PTHR34585:SF22">
    <property type="entry name" value="HELIX-TURN-HELIX DOMAIN-CONTAINING PROTEIN"/>
    <property type="match status" value="1"/>
</dbReference>
<organism evidence="2 3">
    <name type="scientific">Odoribacter splanchnicus</name>
    <dbReference type="NCBI Taxonomy" id="28118"/>
    <lineage>
        <taxon>Bacteria</taxon>
        <taxon>Pseudomonadati</taxon>
        <taxon>Bacteroidota</taxon>
        <taxon>Bacteroidia</taxon>
        <taxon>Bacteroidales</taxon>
        <taxon>Odoribacteraceae</taxon>
        <taxon>Odoribacter</taxon>
    </lineage>
</organism>